<keyword evidence="2" id="KW-0964">Secreted</keyword>
<keyword evidence="3 4" id="KW-0732">Signal</keyword>
<evidence type="ECO:0000313" key="6">
    <source>
        <dbReference type="Proteomes" id="UP000281955"/>
    </source>
</evidence>
<evidence type="ECO:0000256" key="1">
    <source>
        <dbReference type="ARBA" id="ARBA00004613"/>
    </source>
</evidence>
<comment type="subcellular location">
    <subcellularLocation>
        <location evidence="1">Secreted</location>
    </subcellularLocation>
</comment>
<gene>
    <name evidence="5" type="ORF">CLV35_1136</name>
</gene>
<reference evidence="5 6" key="1">
    <citation type="submission" date="2018-10" db="EMBL/GenBank/DDBJ databases">
        <title>Genomic Encyclopedia of Archaeal and Bacterial Type Strains, Phase II (KMG-II): from individual species to whole genera.</title>
        <authorList>
            <person name="Goeker M."/>
        </authorList>
    </citation>
    <scope>NUCLEOTIDE SEQUENCE [LARGE SCALE GENOMIC DNA]</scope>
    <source>
        <strain evidence="5 6">RP-AC37</strain>
    </source>
</reference>
<evidence type="ECO:0008006" key="7">
    <source>
        <dbReference type="Google" id="ProtNLM"/>
    </source>
</evidence>
<evidence type="ECO:0000256" key="3">
    <source>
        <dbReference type="ARBA" id="ARBA00022729"/>
    </source>
</evidence>
<dbReference type="SUPFAM" id="SSF51126">
    <property type="entry name" value="Pectin lyase-like"/>
    <property type="match status" value="1"/>
</dbReference>
<dbReference type="InParanoid" id="A0A420XRI8"/>
<dbReference type="RefSeq" id="WP_121192490.1">
    <property type="nucleotide sequence ID" value="NZ_RBWV01000010.1"/>
</dbReference>
<dbReference type="OrthoDB" id="8660908at2"/>
<name>A0A420XRI8_9ACTN</name>
<sequence length="467" mass="48888">MTIRSVTAVLGAGVLAVTGMVAAAPASAAAPRTLVVSPTGADTNPGTPSAPLRTIQTAVDRLRTGGTVALRGGVYRQRVRMDGVRGLTLAPYRLEHPVLSGAGLEPAAGISGLLEVRNSTKVTITRLDVTAYRSTKLGVTPVGIYVHRHDSRVSVLANHVHDLGNDADELGSFDFGAHGIAAYGDDAQASITGLTIGGNTVDNLHLGASESVVVNGNVDGWSVVGNDIHDNDNIGIDAIGFEPTLSGAYRYSERNRARNGVIAANVISRIRSRGNAAYWEDGSWCNCADGIYVDGGAHISIRGNKVTDSDIGIEVAAENPRGVADHVDVSRNLVTGSAYVGITTGGYCNGAEACGDTETGASHDNTFTYNVLRGNNRLDDGSPEVLVQYHAYQNTFAHNTVSAANSDAVVYGTVANSDSHDNTSDFNTFSTLGADRTSARFGWQQATFTGFDAYRSATGQDAHSTFR</sequence>
<dbReference type="SMART" id="SM00710">
    <property type="entry name" value="PbH1"/>
    <property type="match status" value="8"/>
</dbReference>
<keyword evidence="6" id="KW-1185">Reference proteome</keyword>
<dbReference type="InterPro" id="IPR006626">
    <property type="entry name" value="PbH1"/>
</dbReference>
<dbReference type="GO" id="GO:0016837">
    <property type="term" value="F:carbon-oxygen lyase activity, acting on polysaccharides"/>
    <property type="evidence" value="ECO:0007669"/>
    <property type="project" value="TreeGrafter"/>
</dbReference>
<feature type="signal peptide" evidence="4">
    <location>
        <begin position="1"/>
        <end position="28"/>
    </location>
</feature>
<accession>A0A420XRI8</accession>
<dbReference type="PANTHER" id="PTHR40088:SF2">
    <property type="entry name" value="SECRETED SUGAR HYDROLASE"/>
    <property type="match status" value="1"/>
</dbReference>
<dbReference type="InterPro" id="IPR052052">
    <property type="entry name" value="Polysaccharide_Lyase_9"/>
</dbReference>
<comment type="caution">
    <text evidence="5">The sequence shown here is derived from an EMBL/GenBank/DDBJ whole genome shotgun (WGS) entry which is preliminary data.</text>
</comment>
<proteinExistence type="predicted"/>
<dbReference type="Proteomes" id="UP000281955">
    <property type="component" value="Unassembled WGS sequence"/>
</dbReference>
<dbReference type="InterPro" id="IPR012334">
    <property type="entry name" value="Pectin_lyas_fold"/>
</dbReference>
<dbReference type="InterPro" id="IPR011050">
    <property type="entry name" value="Pectin_lyase_fold/virulence"/>
</dbReference>
<dbReference type="Gene3D" id="2.160.20.10">
    <property type="entry name" value="Single-stranded right-handed beta-helix, Pectin lyase-like"/>
    <property type="match status" value="1"/>
</dbReference>
<evidence type="ECO:0000256" key="2">
    <source>
        <dbReference type="ARBA" id="ARBA00022525"/>
    </source>
</evidence>
<dbReference type="GO" id="GO:0005576">
    <property type="term" value="C:extracellular region"/>
    <property type="evidence" value="ECO:0007669"/>
    <property type="project" value="UniProtKB-SubCell"/>
</dbReference>
<dbReference type="EMBL" id="RBWV01000010">
    <property type="protein sequence ID" value="RKS77450.1"/>
    <property type="molecule type" value="Genomic_DNA"/>
</dbReference>
<evidence type="ECO:0000256" key="4">
    <source>
        <dbReference type="SAM" id="SignalP"/>
    </source>
</evidence>
<evidence type="ECO:0000313" key="5">
    <source>
        <dbReference type="EMBL" id="RKS77450.1"/>
    </source>
</evidence>
<feature type="chain" id="PRO_5039478319" description="Parallel beta helix pectate lyase-like protein" evidence="4">
    <location>
        <begin position="29"/>
        <end position="467"/>
    </location>
</feature>
<dbReference type="AlphaFoldDB" id="A0A420XRI8"/>
<protein>
    <recommendedName>
        <fullName evidence="7">Parallel beta helix pectate lyase-like protein</fullName>
    </recommendedName>
</protein>
<dbReference type="PANTHER" id="PTHR40088">
    <property type="entry name" value="PECTATE LYASE (EUROFUNG)"/>
    <property type="match status" value="1"/>
</dbReference>
<organism evidence="5 6">
    <name type="scientific">Motilibacter peucedani</name>
    <dbReference type="NCBI Taxonomy" id="598650"/>
    <lineage>
        <taxon>Bacteria</taxon>
        <taxon>Bacillati</taxon>
        <taxon>Actinomycetota</taxon>
        <taxon>Actinomycetes</taxon>
        <taxon>Motilibacterales</taxon>
        <taxon>Motilibacteraceae</taxon>
        <taxon>Motilibacter</taxon>
    </lineage>
</organism>